<organism evidence="7 8">
    <name type="scientific">Eleusine coracana subsp. coracana</name>
    <dbReference type="NCBI Taxonomy" id="191504"/>
    <lineage>
        <taxon>Eukaryota</taxon>
        <taxon>Viridiplantae</taxon>
        <taxon>Streptophyta</taxon>
        <taxon>Embryophyta</taxon>
        <taxon>Tracheophyta</taxon>
        <taxon>Spermatophyta</taxon>
        <taxon>Magnoliopsida</taxon>
        <taxon>Liliopsida</taxon>
        <taxon>Poales</taxon>
        <taxon>Poaceae</taxon>
        <taxon>PACMAD clade</taxon>
        <taxon>Chloridoideae</taxon>
        <taxon>Cynodonteae</taxon>
        <taxon>Eleusininae</taxon>
        <taxon>Eleusine</taxon>
    </lineage>
</organism>
<keyword evidence="3" id="KW-0808">Transferase</keyword>
<proteinExistence type="predicted"/>
<reference evidence="7" key="1">
    <citation type="journal article" date="2018" name="DNA Res.">
        <title>Multiple hybrid de novo genome assembly of finger millet, an orphan allotetraploid crop.</title>
        <authorList>
            <person name="Hatakeyama M."/>
            <person name="Aluri S."/>
            <person name="Balachadran M.T."/>
            <person name="Sivarajan S.R."/>
            <person name="Patrignani A."/>
            <person name="Gruter S."/>
            <person name="Poveda L."/>
            <person name="Shimizu-Inatsugi R."/>
            <person name="Baeten J."/>
            <person name="Francoijs K.J."/>
            <person name="Nataraja K.N."/>
            <person name="Reddy Y.A.N."/>
            <person name="Phadnis S."/>
            <person name="Ravikumar R.L."/>
            <person name="Schlapbach R."/>
            <person name="Sreeman S.M."/>
            <person name="Shimizu K.K."/>
        </authorList>
    </citation>
    <scope>NUCLEOTIDE SEQUENCE</scope>
</reference>
<dbReference type="PANTHER" id="PTHR45700">
    <property type="entry name" value="UBIQUITIN-PROTEIN LIGASE E3C"/>
    <property type="match status" value="1"/>
</dbReference>
<comment type="catalytic activity">
    <reaction evidence="1">
        <text>S-ubiquitinyl-[E2 ubiquitin-conjugating enzyme]-L-cysteine + [acceptor protein]-L-lysine = [E2 ubiquitin-conjugating enzyme]-L-cysteine + N(6)-ubiquitinyl-[acceptor protein]-L-lysine.</text>
        <dbReference type="EC" id="2.3.2.26"/>
    </reaction>
</comment>
<dbReference type="PROSITE" id="PS50237">
    <property type="entry name" value="HECT"/>
    <property type="match status" value="1"/>
</dbReference>
<dbReference type="InterPro" id="IPR035983">
    <property type="entry name" value="Hect_E3_ubiquitin_ligase"/>
</dbReference>
<dbReference type="Gene3D" id="3.30.2410.10">
    <property type="entry name" value="Hect, E3 ligase catalytic domain"/>
    <property type="match status" value="1"/>
</dbReference>
<reference evidence="7" key="2">
    <citation type="submission" date="2021-12" db="EMBL/GenBank/DDBJ databases">
        <title>Resequencing data analysis of finger millet.</title>
        <authorList>
            <person name="Hatakeyama M."/>
            <person name="Aluri S."/>
            <person name="Balachadran M.T."/>
            <person name="Sivarajan S.R."/>
            <person name="Poveda L."/>
            <person name="Shimizu-Inatsugi R."/>
            <person name="Schlapbach R."/>
            <person name="Sreeman S.M."/>
            <person name="Shimizu K.K."/>
        </authorList>
    </citation>
    <scope>NUCLEOTIDE SEQUENCE</scope>
</reference>
<dbReference type="EMBL" id="BQKI01000006">
    <property type="protein sequence ID" value="GJM96207.1"/>
    <property type="molecule type" value="Genomic_DNA"/>
</dbReference>
<gene>
    <name evidence="7" type="primary">ga13023</name>
    <name evidence="7" type="ORF">PR202_ga13023</name>
</gene>
<protein>
    <recommendedName>
        <fullName evidence="2">HECT-type E3 ubiquitin transferase</fullName>
        <ecNumber evidence="2">2.3.2.26</ecNumber>
    </recommendedName>
</protein>
<comment type="caution">
    <text evidence="5">Lacks conserved residue(s) required for the propagation of feature annotation.</text>
</comment>
<evidence type="ECO:0000256" key="1">
    <source>
        <dbReference type="ARBA" id="ARBA00000885"/>
    </source>
</evidence>
<evidence type="ECO:0000313" key="7">
    <source>
        <dbReference type="EMBL" id="GJM96207.1"/>
    </source>
</evidence>
<accession>A0AAV5CDK8</accession>
<feature type="domain" description="HECT" evidence="6">
    <location>
        <begin position="51"/>
        <end position="348"/>
    </location>
</feature>
<dbReference type="GO" id="GO:0000209">
    <property type="term" value="P:protein polyubiquitination"/>
    <property type="evidence" value="ECO:0007669"/>
    <property type="project" value="InterPro"/>
</dbReference>
<evidence type="ECO:0000256" key="3">
    <source>
        <dbReference type="ARBA" id="ARBA00022679"/>
    </source>
</evidence>
<dbReference type="AlphaFoldDB" id="A0AAV5CDK8"/>
<dbReference type="Proteomes" id="UP001054889">
    <property type="component" value="Unassembled WGS sequence"/>
</dbReference>
<dbReference type="Pfam" id="PF00632">
    <property type="entry name" value="HECT"/>
    <property type="match status" value="2"/>
</dbReference>
<dbReference type="GO" id="GO:0006511">
    <property type="term" value="P:ubiquitin-dependent protein catabolic process"/>
    <property type="evidence" value="ECO:0007669"/>
    <property type="project" value="TreeGrafter"/>
</dbReference>
<dbReference type="SUPFAM" id="SSF56204">
    <property type="entry name" value="Hect, E3 ligase catalytic domain"/>
    <property type="match status" value="1"/>
</dbReference>
<evidence type="ECO:0000256" key="5">
    <source>
        <dbReference type="PROSITE-ProRule" id="PRU00104"/>
    </source>
</evidence>
<evidence type="ECO:0000259" key="6">
    <source>
        <dbReference type="PROSITE" id="PS50237"/>
    </source>
</evidence>
<dbReference type="GO" id="GO:0061630">
    <property type="term" value="F:ubiquitin protein ligase activity"/>
    <property type="evidence" value="ECO:0007669"/>
    <property type="project" value="UniProtKB-EC"/>
</dbReference>
<sequence length="348" mass="38916">MFREFIESDKAARRVTGEISGPGPGSIEIVIRRGHVVEDGYRQLNCLRSKLKSCIHVSFVSECGLPEAGLDYGGLSKEFLTDLSKAAFSPEYGLFSQTSTSDSSLIPSNSAKLLDNGIDMIEFLGRVVGKALYEGILLDYSFSPVFVQKLLGRYSFLDELSTLDPELYRNLMQLKHYEGDVEDLCLDFTVTEELGGKRIVHELRPGGKIFPTFLIYYCHVQLLSGGLQDFDVDDLRNNTKYTGGYTESSRTVKLFWEVIKGFKPTERCLLLKFVTSCSRAPLLGFKYLQPGFTIHKVPCDVTLWASIGGQDVDRLHLLPHATTRSRRSGTLRSKLLYAISSNTGFELS</sequence>
<dbReference type="SMART" id="SM00119">
    <property type="entry name" value="HECTc"/>
    <property type="match status" value="1"/>
</dbReference>
<dbReference type="EC" id="2.3.2.26" evidence="2"/>
<name>A0AAV5CDK8_ELECO</name>
<dbReference type="PANTHER" id="PTHR45700:SF2">
    <property type="entry name" value="UBIQUITIN-PROTEIN LIGASE E3C"/>
    <property type="match status" value="1"/>
</dbReference>
<comment type="caution">
    <text evidence="7">The sequence shown here is derived from an EMBL/GenBank/DDBJ whole genome shotgun (WGS) entry which is preliminary data.</text>
</comment>
<evidence type="ECO:0000256" key="4">
    <source>
        <dbReference type="ARBA" id="ARBA00022786"/>
    </source>
</evidence>
<dbReference type="Gene3D" id="3.90.1750.10">
    <property type="entry name" value="Hect, E3 ligase catalytic domains"/>
    <property type="match status" value="1"/>
</dbReference>
<keyword evidence="8" id="KW-1185">Reference proteome</keyword>
<dbReference type="InterPro" id="IPR000569">
    <property type="entry name" value="HECT_dom"/>
</dbReference>
<keyword evidence="4 5" id="KW-0833">Ubl conjugation pathway</keyword>
<dbReference type="InterPro" id="IPR044611">
    <property type="entry name" value="E3A/B/C-like"/>
</dbReference>
<evidence type="ECO:0000313" key="8">
    <source>
        <dbReference type="Proteomes" id="UP001054889"/>
    </source>
</evidence>
<evidence type="ECO:0000256" key="2">
    <source>
        <dbReference type="ARBA" id="ARBA00012485"/>
    </source>
</evidence>